<feature type="region of interest" description="Disordered" evidence="2">
    <location>
        <begin position="583"/>
        <end position="602"/>
    </location>
</feature>
<feature type="coiled-coil region" evidence="1">
    <location>
        <begin position="299"/>
        <end position="361"/>
    </location>
</feature>
<dbReference type="SUPFAM" id="SSF57997">
    <property type="entry name" value="Tropomyosin"/>
    <property type="match status" value="1"/>
</dbReference>
<proteinExistence type="predicted"/>
<evidence type="ECO:0008006" key="5">
    <source>
        <dbReference type="Google" id="ProtNLM"/>
    </source>
</evidence>
<protein>
    <recommendedName>
        <fullName evidence="5">Centrosomal protein of 70 kDa</fullName>
    </recommendedName>
</protein>
<reference evidence="3 4" key="1">
    <citation type="journal article" date="2023" name="IScience">
        <title>Expanded male sex-determining region conserved during the evolution of homothallism in the green alga Volvox.</title>
        <authorList>
            <person name="Yamamoto K."/>
            <person name="Matsuzaki R."/>
            <person name="Mahakham W."/>
            <person name="Heman W."/>
            <person name="Sekimoto H."/>
            <person name="Kawachi M."/>
            <person name="Minakuchi Y."/>
            <person name="Toyoda A."/>
            <person name="Nozaki H."/>
        </authorList>
    </citation>
    <scope>NUCLEOTIDE SEQUENCE [LARGE SCALE GENOMIC DNA]</scope>
    <source>
        <strain evidence="3 4">NIES-4468</strain>
    </source>
</reference>
<feature type="region of interest" description="Disordered" evidence="2">
    <location>
        <begin position="231"/>
        <end position="253"/>
    </location>
</feature>
<feature type="compositionally biased region" description="Polar residues" evidence="2">
    <location>
        <begin position="585"/>
        <end position="598"/>
    </location>
</feature>
<dbReference type="EMBL" id="BSDZ01000080">
    <property type="protein sequence ID" value="GLI68710.1"/>
    <property type="molecule type" value="Genomic_DNA"/>
</dbReference>
<feature type="coiled-coil region" evidence="1">
    <location>
        <begin position="203"/>
        <end position="230"/>
    </location>
</feature>
<accession>A0ABQ5SFS2</accession>
<comment type="caution">
    <text evidence="3">The sequence shown here is derived from an EMBL/GenBank/DDBJ whole genome shotgun (WGS) entry which is preliminary data.</text>
</comment>
<name>A0ABQ5SFS2_9CHLO</name>
<dbReference type="PANTHER" id="PTHR23159:SF60">
    <property type="entry name" value="SPINDLE ASSEMBLY ABNORMAL PROTEIN 4"/>
    <property type="match status" value="1"/>
</dbReference>
<evidence type="ECO:0000313" key="3">
    <source>
        <dbReference type="EMBL" id="GLI68710.1"/>
    </source>
</evidence>
<evidence type="ECO:0000256" key="2">
    <source>
        <dbReference type="SAM" id="MobiDB-lite"/>
    </source>
</evidence>
<sequence>MQSEVMELVEGSCHNVTPEFGVLDVQRVQEAVERIEPFLKGQGYLPIGGNLRVLNATAEEAYLVLDLIFRLASQQQLDDRSREQLRDQADKDRVALAHAQKRNETLDESNRKLVAQVKELESKLLAAKHKAEEQERELKQKLQSTTVRLNGYLYGGRDAGKRTIAGTGCGGGANTSAAAAGPRRVAPAYDRFRDDPTEAAAAAKILEAELSQLRQQNARLKKQLAAARDQLGGSPRSLMSVDSPVRDGQRGDQLATVTESSAIGDKDGLGGDRRRIFDMQAMRRSLDVTGGLSSSTSEIGRLQRLVRDLQLTLDQQQRQLDKAAGDRSELHKTLSSLRSKCASLEVERKNAEDRFLRAQRATAALLEPAASEPKFVELQVKLAGTERDLCDANIRADGLQQRLLAAEVELESSQRHVGVLKRAIRALPKGQEALEQLGRLVAEEIKPLCDQLRDVKAELEAAKAAQSALADAQNEEFSSTSGTSGHDLPTTSTQSAQSVRSASYGLALSPTMPLPSSPVARFEGFGTRPGAAVDSPPLLMQPPPVHAYYNRAFSSTMPSERLMASISSLEGLHDTQHPRMEMPSSGATANPKLTQPTSDGGGGGVCGAVMRRSLSAGVTHRVGEAYTSADRQRARWQVHNLQVRQRFPSPIDIIMEQARNPTTEDATISIMASPVREANAEPSSRGSSPR</sequence>
<keyword evidence="4" id="KW-1185">Reference proteome</keyword>
<gene>
    <name evidence="3" type="ORF">VaNZ11_013193</name>
</gene>
<keyword evidence="1" id="KW-0175">Coiled coil</keyword>
<feature type="coiled-coil region" evidence="1">
    <location>
        <begin position="82"/>
        <end position="148"/>
    </location>
</feature>
<dbReference type="PANTHER" id="PTHR23159">
    <property type="entry name" value="CENTROSOMAL PROTEIN 2"/>
    <property type="match status" value="1"/>
</dbReference>
<evidence type="ECO:0000256" key="1">
    <source>
        <dbReference type="SAM" id="Coils"/>
    </source>
</evidence>
<evidence type="ECO:0000313" key="4">
    <source>
        <dbReference type="Proteomes" id="UP001165090"/>
    </source>
</evidence>
<organism evidence="3 4">
    <name type="scientific">Volvox africanus</name>
    <dbReference type="NCBI Taxonomy" id="51714"/>
    <lineage>
        <taxon>Eukaryota</taxon>
        <taxon>Viridiplantae</taxon>
        <taxon>Chlorophyta</taxon>
        <taxon>core chlorophytes</taxon>
        <taxon>Chlorophyceae</taxon>
        <taxon>CS clade</taxon>
        <taxon>Chlamydomonadales</taxon>
        <taxon>Volvocaceae</taxon>
        <taxon>Volvox</taxon>
    </lineage>
</organism>
<feature type="region of interest" description="Disordered" evidence="2">
    <location>
        <begin position="470"/>
        <end position="497"/>
    </location>
</feature>
<dbReference type="Proteomes" id="UP001165090">
    <property type="component" value="Unassembled WGS sequence"/>
</dbReference>
<feature type="compositionally biased region" description="Polar residues" evidence="2">
    <location>
        <begin position="475"/>
        <end position="497"/>
    </location>
</feature>